<keyword evidence="2" id="KW-1185">Reference proteome</keyword>
<dbReference type="OrthoDB" id="3246221at2759"/>
<name>A0A9P7G170_9AGAR</name>
<evidence type="ECO:0000313" key="2">
    <source>
        <dbReference type="Proteomes" id="UP000775547"/>
    </source>
</evidence>
<protein>
    <recommendedName>
        <fullName evidence="3">F-box domain-containing protein</fullName>
    </recommendedName>
</protein>
<evidence type="ECO:0000313" key="1">
    <source>
        <dbReference type="EMBL" id="KAG5640909.1"/>
    </source>
</evidence>
<reference evidence="1" key="1">
    <citation type="submission" date="2020-07" db="EMBL/GenBank/DDBJ databases">
        <authorList>
            <person name="Nieuwenhuis M."/>
            <person name="Van De Peppel L.J.J."/>
        </authorList>
    </citation>
    <scope>NUCLEOTIDE SEQUENCE</scope>
    <source>
        <strain evidence="1">AP01</strain>
        <tissue evidence="1">Mycelium</tissue>
    </source>
</reference>
<comment type="caution">
    <text evidence="1">The sequence shown here is derived from an EMBL/GenBank/DDBJ whole genome shotgun (WGS) entry which is preliminary data.</text>
</comment>
<organism evidence="1 2">
    <name type="scientific">Asterophora parasitica</name>
    <dbReference type="NCBI Taxonomy" id="117018"/>
    <lineage>
        <taxon>Eukaryota</taxon>
        <taxon>Fungi</taxon>
        <taxon>Dikarya</taxon>
        <taxon>Basidiomycota</taxon>
        <taxon>Agaricomycotina</taxon>
        <taxon>Agaricomycetes</taxon>
        <taxon>Agaricomycetidae</taxon>
        <taxon>Agaricales</taxon>
        <taxon>Tricholomatineae</taxon>
        <taxon>Lyophyllaceae</taxon>
        <taxon>Asterophora</taxon>
    </lineage>
</organism>
<dbReference type="Proteomes" id="UP000775547">
    <property type="component" value="Unassembled WGS sequence"/>
</dbReference>
<accession>A0A9P7G170</accession>
<dbReference type="EMBL" id="JABCKV010000451">
    <property type="protein sequence ID" value="KAG5640909.1"/>
    <property type="molecule type" value="Genomic_DNA"/>
</dbReference>
<evidence type="ECO:0008006" key="3">
    <source>
        <dbReference type="Google" id="ProtNLM"/>
    </source>
</evidence>
<dbReference type="AlphaFoldDB" id="A0A9P7G170"/>
<gene>
    <name evidence="1" type="ORF">DXG03_006676</name>
</gene>
<dbReference type="SUPFAM" id="SSF52047">
    <property type="entry name" value="RNI-like"/>
    <property type="match status" value="1"/>
</dbReference>
<sequence>MGLMFQIFSSSVLTLRDIYPNLPLTLSHVSRAWRDLVVNAPTLWTYIKVSQALHTNTIGLQKNTAYVEMVLARSGTCSLAVYLDFRTIHRHHNAPFYGPHFPAFCHRVRHLAFLVSQHAWRITHFTLVVDEFETTSAALGPFGSVSMPLLERWSVRNLNDFHVFEVRASFFPDGHEMDAHPVLLSPSRSTECVALYPNLRHVNLQSTALYWTDFSPCNLVTLNIGMLSHECRPALRHLLDILRASASTLKTLSLAGCLINDPGQFEEVLLPSLQYLDIGFTAAEEPLPFLQAVQFSALMIFELTDIRRKKMNPREQASAAFDTGISALLDLIKARVASETLGTMRLHHISLIPPQLLMPQPNLAEPLLTLEARDALECVRKYAARFFAHWSNLRYLALEGADRSTLESLDCVTPRTMEKHGTTEPRVPVPALTILELKNCAASIITPFVYRRLETRHQMIYKLSTLCLSMPKAWSPGIPWAQCGLAQRVLRTENQLLTPESQELLLQV</sequence>
<proteinExistence type="predicted"/>
<reference evidence="1" key="2">
    <citation type="submission" date="2021-10" db="EMBL/GenBank/DDBJ databases">
        <title>Phylogenomics reveals ancestral predisposition of the termite-cultivated fungus Termitomyces towards a domesticated lifestyle.</title>
        <authorList>
            <person name="Auxier B."/>
            <person name="Grum-Grzhimaylo A."/>
            <person name="Cardenas M.E."/>
            <person name="Lodge J.D."/>
            <person name="Laessoe T."/>
            <person name="Pedersen O."/>
            <person name="Smith M.E."/>
            <person name="Kuyper T.W."/>
            <person name="Franco-Molano E.A."/>
            <person name="Baroni T.J."/>
            <person name="Aanen D.K."/>
        </authorList>
    </citation>
    <scope>NUCLEOTIDE SEQUENCE</scope>
    <source>
        <strain evidence="1">AP01</strain>
        <tissue evidence="1">Mycelium</tissue>
    </source>
</reference>